<dbReference type="HOGENOM" id="CLU_2272327_0_0_6"/>
<accession>G9ZEG5</accession>
<evidence type="ECO:0000256" key="1">
    <source>
        <dbReference type="SAM" id="MobiDB-lite"/>
    </source>
</evidence>
<proteinExistence type="predicted"/>
<dbReference type="Proteomes" id="UP000004750">
    <property type="component" value="Unassembled WGS sequence"/>
</dbReference>
<evidence type="ECO:0000313" key="3">
    <source>
        <dbReference type="Proteomes" id="UP000004750"/>
    </source>
</evidence>
<name>G9ZEG5_9GAMM</name>
<organism evidence="2 3">
    <name type="scientific">Cardiobacterium valvarum F0432</name>
    <dbReference type="NCBI Taxonomy" id="797473"/>
    <lineage>
        <taxon>Bacteria</taxon>
        <taxon>Pseudomonadati</taxon>
        <taxon>Pseudomonadota</taxon>
        <taxon>Gammaproteobacteria</taxon>
        <taxon>Cardiobacteriales</taxon>
        <taxon>Cardiobacteriaceae</taxon>
        <taxon>Cardiobacterium</taxon>
    </lineage>
</organism>
<feature type="compositionally biased region" description="Low complexity" evidence="1">
    <location>
        <begin position="40"/>
        <end position="50"/>
    </location>
</feature>
<gene>
    <name evidence="2" type="ORF">HMPREF9080_01150</name>
</gene>
<sequence>MTSLGKPNICSPDLKSLPLLAGEGVAKRRKGGKNQKSRRLTGPATTPLGTAPAFIRRLAKPAMTPLGEMKGVIYSATRNPLIRPAGTFSRKREKGSSAWRIQ</sequence>
<dbReference type="EMBL" id="AGCM01000065">
    <property type="protein sequence ID" value="EHM54627.1"/>
    <property type="molecule type" value="Genomic_DNA"/>
</dbReference>
<feature type="region of interest" description="Disordered" evidence="1">
    <location>
        <begin position="22"/>
        <end position="50"/>
    </location>
</feature>
<evidence type="ECO:0000313" key="2">
    <source>
        <dbReference type="EMBL" id="EHM54627.1"/>
    </source>
</evidence>
<comment type="caution">
    <text evidence="2">The sequence shown here is derived from an EMBL/GenBank/DDBJ whole genome shotgun (WGS) entry which is preliminary data.</text>
</comment>
<feature type="compositionally biased region" description="Basic residues" evidence="1">
    <location>
        <begin position="27"/>
        <end position="39"/>
    </location>
</feature>
<dbReference type="AlphaFoldDB" id="G9ZEG5"/>
<protein>
    <submittedName>
        <fullName evidence="2">Uncharacterized protein</fullName>
    </submittedName>
</protein>
<reference evidence="2 3" key="1">
    <citation type="submission" date="2011-08" db="EMBL/GenBank/DDBJ databases">
        <authorList>
            <person name="Weinstock G."/>
            <person name="Sodergren E."/>
            <person name="Clifton S."/>
            <person name="Fulton L."/>
            <person name="Fulton B."/>
            <person name="Courtney L."/>
            <person name="Fronick C."/>
            <person name="Harrison M."/>
            <person name="Strong C."/>
            <person name="Farmer C."/>
            <person name="Delahaunty K."/>
            <person name="Markovic C."/>
            <person name="Hall O."/>
            <person name="Minx P."/>
            <person name="Tomlinson C."/>
            <person name="Mitreva M."/>
            <person name="Hou S."/>
            <person name="Chen J."/>
            <person name="Wollam A."/>
            <person name="Pepin K.H."/>
            <person name="Johnson M."/>
            <person name="Bhonagiri V."/>
            <person name="Zhang X."/>
            <person name="Suruliraj S."/>
            <person name="Warren W."/>
            <person name="Chinwalla A."/>
            <person name="Mardis E.R."/>
            <person name="Wilson R.K."/>
        </authorList>
    </citation>
    <scope>NUCLEOTIDE SEQUENCE [LARGE SCALE GENOMIC DNA]</scope>
    <source>
        <strain evidence="2 3">F0432</strain>
    </source>
</reference>